<evidence type="ECO:0000256" key="4">
    <source>
        <dbReference type="ARBA" id="ARBA00022801"/>
    </source>
</evidence>
<dbReference type="EMBL" id="AEIG01000019">
    <property type="protein sequence ID" value="EGG30259.1"/>
    <property type="molecule type" value="Genomic_DNA"/>
</dbReference>
<dbReference type="Gene3D" id="3.90.79.10">
    <property type="entry name" value="Nucleoside Triphosphate Pyrophosphohydrolase"/>
    <property type="match status" value="1"/>
</dbReference>
<comment type="caution">
    <text evidence="7">The sequence shown here is derived from an EMBL/GenBank/DDBJ whole genome shotgun (WGS) entry which is preliminary data.</text>
</comment>
<dbReference type="GO" id="GO:0046872">
    <property type="term" value="F:metal ion binding"/>
    <property type="evidence" value="ECO:0007669"/>
    <property type="project" value="UniProtKB-KW"/>
</dbReference>
<name>F3L092_9GAMM</name>
<comment type="cofactor">
    <cofactor evidence="2">
        <name>Mg(2+)</name>
        <dbReference type="ChEBI" id="CHEBI:18420"/>
    </cofactor>
</comment>
<protein>
    <submittedName>
        <fullName evidence="7">MutT/nudix family protein</fullName>
    </submittedName>
</protein>
<dbReference type="InterPro" id="IPR015797">
    <property type="entry name" value="NUDIX_hydrolase-like_dom_sf"/>
</dbReference>
<evidence type="ECO:0000256" key="5">
    <source>
        <dbReference type="ARBA" id="ARBA00022842"/>
    </source>
</evidence>
<dbReference type="CDD" id="cd03426">
    <property type="entry name" value="NUDIX_CoAse_Nudt7"/>
    <property type="match status" value="1"/>
</dbReference>
<reference evidence="7 8" key="1">
    <citation type="journal article" date="2011" name="J. Bacteriol.">
        <title>Genome sequence of strain IMCC3088, a proteorhodopsin-containing marine bacterium belonging to the OM60/NOR5 clade.</title>
        <authorList>
            <person name="Jang Y."/>
            <person name="Oh H.M."/>
            <person name="Kang I."/>
            <person name="Lee K."/>
            <person name="Yang S.J."/>
            <person name="Cho J.C."/>
        </authorList>
    </citation>
    <scope>NUCLEOTIDE SEQUENCE [LARGE SCALE GENOMIC DNA]</scope>
    <source>
        <strain evidence="7 8">IMCC3088</strain>
    </source>
</reference>
<comment type="cofactor">
    <cofactor evidence="1">
        <name>Mn(2+)</name>
        <dbReference type="ChEBI" id="CHEBI:29035"/>
    </cofactor>
</comment>
<keyword evidence="8" id="KW-1185">Reference proteome</keyword>
<evidence type="ECO:0000256" key="3">
    <source>
        <dbReference type="ARBA" id="ARBA00022723"/>
    </source>
</evidence>
<keyword evidence="5" id="KW-0460">Magnesium</keyword>
<evidence type="ECO:0000256" key="6">
    <source>
        <dbReference type="ARBA" id="ARBA00023211"/>
    </source>
</evidence>
<dbReference type="STRING" id="2518989.IMCC3088_741"/>
<accession>F3L092</accession>
<keyword evidence="6" id="KW-0464">Manganese</keyword>
<dbReference type="Proteomes" id="UP000005615">
    <property type="component" value="Unassembled WGS sequence"/>
</dbReference>
<evidence type="ECO:0000256" key="2">
    <source>
        <dbReference type="ARBA" id="ARBA00001946"/>
    </source>
</evidence>
<dbReference type="InterPro" id="IPR045121">
    <property type="entry name" value="CoAse"/>
</dbReference>
<keyword evidence="3" id="KW-0479">Metal-binding</keyword>
<dbReference type="Pfam" id="PF00293">
    <property type="entry name" value="NUDIX"/>
    <property type="match status" value="1"/>
</dbReference>
<gene>
    <name evidence="7" type="ORF">IMCC3088_741</name>
</gene>
<dbReference type="eggNOG" id="COG0494">
    <property type="taxonomic scope" value="Bacteria"/>
</dbReference>
<organism evidence="7 8">
    <name type="scientific">Aequoribacter fuscus</name>
    <dbReference type="NCBI Taxonomy" id="2518989"/>
    <lineage>
        <taxon>Bacteria</taxon>
        <taxon>Pseudomonadati</taxon>
        <taxon>Pseudomonadota</taxon>
        <taxon>Gammaproteobacteria</taxon>
        <taxon>Cellvibrionales</taxon>
        <taxon>Halieaceae</taxon>
        <taxon>Aequoribacter</taxon>
    </lineage>
</organism>
<evidence type="ECO:0000256" key="1">
    <source>
        <dbReference type="ARBA" id="ARBA00001936"/>
    </source>
</evidence>
<dbReference type="RefSeq" id="WP_009575066.1">
    <property type="nucleotide sequence ID" value="NZ_AEIG01000019.1"/>
</dbReference>
<keyword evidence="4" id="KW-0378">Hydrolase</keyword>
<dbReference type="SUPFAM" id="SSF55811">
    <property type="entry name" value="Nudix"/>
    <property type="match status" value="1"/>
</dbReference>
<evidence type="ECO:0000313" key="8">
    <source>
        <dbReference type="Proteomes" id="UP000005615"/>
    </source>
</evidence>
<evidence type="ECO:0000313" key="7">
    <source>
        <dbReference type="EMBL" id="EGG30259.1"/>
    </source>
</evidence>
<dbReference type="PANTHER" id="PTHR12992:SF11">
    <property type="entry name" value="MITOCHONDRIAL COENZYME A DIPHOSPHATASE NUDT8"/>
    <property type="match status" value="1"/>
</dbReference>
<dbReference type="OrthoDB" id="7056880at2"/>
<dbReference type="GO" id="GO:0010945">
    <property type="term" value="F:coenzyme A diphosphatase activity"/>
    <property type="evidence" value="ECO:0007669"/>
    <property type="project" value="InterPro"/>
</dbReference>
<sequence length="205" mass="23331">MLTQIEQALQSYQRSQHPMRGVSRKAAVAIMLSEQAGDASVLMIRRAERKGDPWSGHMAFPGGMVDPTDDHSFAAAVRETEEEIGFVLSEQDRVIGRLSDIRARRAQTHKDKGLVVCPYVLRVDRTIDPNPNHEVAEVVWVPLKFIRDLSNRTQMPAELLDMPRHIPCYRYGDRIIWGMSLAMLDEMLSHTFDDHPNPWSMEAPV</sequence>
<dbReference type="PANTHER" id="PTHR12992">
    <property type="entry name" value="NUDIX HYDROLASE"/>
    <property type="match status" value="1"/>
</dbReference>
<proteinExistence type="predicted"/>
<dbReference type="PROSITE" id="PS51462">
    <property type="entry name" value="NUDIX"/>
    <property type="match status" value="1"/>
</dbReference>
<dbReference type="AlphaFoldDB" id="F3L092"/>
<dbReference type="InterPro" id="IPR000086">
    <property type="entry name" value="NUDIX_hydrolase_dom"/>
</dbReference>